<dbReference type="EMBL" id="CAXAMN010001425">
    <property type="protein sequence ID" value="CAK8994245.1"/>
    <property type="molecule type" value="Genomic_DNA"/>
</dbReference>
<feature type="transmembrane region" description="Helical" evidence="5">
    <location>
        <begin position="38"/>
        <end position="58"/>
    </location>
</feature>
<dbReference type="Pfam" id="PF04142">
    <property type="entry name" value="Nuc_sug_transp"/>
    <property type="match status" value="1"/>
</dbReference>
<reference evidence="6 7" key="1">
    <citation type="submission" date="2024-02" db="EMBL/GenBank/DDBJ databases">
        <authorList>
            <person name="Chen Y."/>
            <person name="Shah S."/>
            <person name="Dougan E. K."/>
            <person name="Thang M."/>
            <person name="Chan C."/>
        </authorList>
    </citation>
    <scope>NUCLEOTIDE SEQUENCE [LARGE SCALE GENOMIC DNA]</scope>
</reference>
<evidence type="ECO:0000256" key="2">
    <source>
        <dbReference type="ARBA" id="ARBA00022692"/>
    </source>
</evidence>
<accession>A0ABP0HVP0</accession>
<keyword evidence="3 5" id="KW-1133">Transmembrane helix</keyword>
<dbReference type="Proteomes" id="UP001642484">
    <property type="component" value="Unassembled WGS sequence"/>
</dbReference>
<evidence type="ECO:0000256" key="4">
    <source>
        <dbReference type="ARBA" id="ARBA00023136"/>
    </source>
</evidence>
<evidence type="ECO:0000256" key="1">
    <source>
        <dbReference type="ARBA" id="ARBA00004141"/>
    </source>
</evidence>
<keyword evidence="2 5" id="KW-0812">Transmembrane</keyword>
<comment type="subcellular location">
    <subcellularLocation>
        <location evidence="1">Membrane</location>
        <topology evidence="1">Multi-pass membrane protein</topology>
    </subcellularLocation>
</comment>
<evidence type="ECO:0000256" key="5">
    <source>
        <dbReference type="SAM" id="Phobius"/>
    </source>
</evidence>
<dbReference type="InterPro" id="IPR007271">
    <property type="entry name" value="Nuc_sug_transpt"/>
</dbReference>
<comment type="caution">
    <text evidence="6">The sequence shown here is derived from an EMBL/GenBank/DDBJ whole genome shotgun (WGS) entry which is preliminary data.</text>
</comment>
<evidence type="ECO:0000256" key="3">
    <source>
        <dbReference type="ARBA" id="ARBA00022989"/>
    </source>
</evidence>
<gene>
    <name evidence="6" type="ORF">CCMP2556_LOCUS3566</name>
</gene>
<proteinExistence type="predicted"/>
<evidence type="ECO:0000313" key="6">
    <source>
        <dbReference type="EMBL" id="CAK8994245.1"/>
    </source>
</evidence>
<organism evidence="6 7">
    <name type="scientific">Durusdinium trenchii</name>
    <dbReference type="NCBI Taxonomy" id="1381693"/>
    <lineage>
        <taxon>Eukaryota</taxon>
        <taxon>Sar</taxon>
        <taxon>Alveolata</taxon>
        <taxon>Dinophyceae</taxon>
        <taxon>Suessiales</taxon>
        <taxon>Symbiodiniaceae</taxon>
        <taxon>Durusdinium</taxon>
    </lineage>
</organism>
<keyword evidence="4 5" id="KW-0472">Membrane</keyword>
<dbReference type="PANTHER" id="PTHR10231">
    <property type="entry name" value="NUCLEOTIDE-SUGAR TRANSMEMBRANE TRANSPORTER"/>
    <property type="match status" value="1"/>
</dbReference>
<keyword evidence="7" id="KW-1185">Reference proteome</keyword>
<name>A0ABP0HVP0_9DINO</name>
<feature type="transmembrane region" description="Helical" evidence="5">
    <location>
        <begin position="130"/>
        <end position="149"/>
    </location>
</feature>
<evidence type="ECO:0000313" key="7">
    <source>
        <dbReference type="Proteomes" id="UP001642484"/>
    </source>
</evidence>
<sequence length="184" mass="20225">MSDAKTKAAAFLAVTLQRACHNSFIEWAKGDNEHAKYTVSSVIFVAQVVCVLLGWVLAHSSGGSSELKKCFDVGNLSTFAHIGLIYALGDIFEMESVNYIDSSTYTVLSQSKLIITATMIWVMEGKAQSLMQWFILFTTSSGMLEYVLVGKAKGGASSRRSYLFCCLFLRFLAVHEPIALQLRG</sequence>
<protein>
    <submittedName>
        <fullName evidence="6">Uncharacterized protein</fullName>
    </submittedName>
</protein>